<sequence>MALEDETPDPTLVLAATITPRTAATTSRSPATGPDCPRRPPFAALLARGMVCCPIGCILKRNVGIYQTKGEKSRPIMVVVLIVIRNLEKDFQKSMATILDIELSKAVAVSSLKMMEQDPLPGGEEEKLTRRHIFEEDKEEVDEENCGKRKV</sequence>
<accession>A0AAV6TWI2</accession>
<comment type="caution">
    <text evidence="1">The sequence shown here is derived from an EMBL/GenBank/DDBJ whole genome shotgun (WGS) entry which is preliminary data.</text>
</comment>
<organism evidence="1 2">
    <name type="scientific">Oedothorax gibbosus</name>
    <dbReference type="NCBI Taxonomy" id="931172"/>
    <lineage>
        <taxon>Eukaryota</taxon>
        <taxon>Metazoa</taxon>
        <taxon>Ecdysozoa</taxon>
        <taxon>Arthropoda</taxon>
        <taxon>Chelicerata</taxon>
        <taxon>Arachnida</taxon>
        <taxon>Araneae</taxon>
        <taxon>Araneomorphae</taxon>
        <taxon>Entelegynae</taxon>
        <taxon>Araneoidea</taxon>
        <taxon>Linyphiidae</taxon>
        <taxon>Erigoninae</taxon>
        <taxon>Oedothorax</taxon>
    </lineage>
</organism>
<name>A0AAV6TWI2_9ARAC</name>
<dbReference type="AlphaFoldDB" id="A0AAV6TWI2"/>
<reference evidence="1 2" key="1">
    <citation type="journal article" date="2022" name="Nat. Ecol. Evol.">
        <title>A masculinizing supergene underlies an exaggerated male reproductive morph in a spider.</title>
        <authorList>
            <person name="Hendrickx F."/>
            <person name="De Corte Z."/>
            <person name="Sonet G."/>
            <person name="Van Belleghem S.M."/>
            <person name="Kostlbacher S."/>
            <person name="Vangestel C."/>
        </authorList>
    </citation>
    <scope>NUCLEOTIDE SEQUENCE [LARGE SCALE GENOMIC DNA]</scope>
    <source>
        <strain evidence="1">W744_W776</strain>
    </source>
</reference>
<protein>
    <submittedName>
        <fullName evidence="1">Uncharacterized protein</fullName>
    </submittedName>
</protein>
<keyword evidence="2" id="KW-1185">Reference proteome</keyword>
<proteinExistence type="predicted"/>
<dbReference type="Proteomes" id="UP000827092">
    <property type="component" value="Unassembled WGS sequence"/>
</dbReference>
<gene>
    <name evidence="1" type="ORF">JTE90_013356</name>
</gene>
<dbReference type="EMBL" id="JAFNEN010000948">
    <property type="protein sequence ID" value="KAG8175805.1"/>
    <property type="molecule type" value="Genomic_DNA"/>
</dbReference>
<evidence type="ECO:0000313" key="1">
    <source>
        <dbReference type="EMBL" id="KAG8175805.1"/>
    </source>
</evidence>
<evidence type="ECO:0000313" key="2">
    <source>
        <dbReference type="Proteomes" id="UP000827092"/>
    </source>
</evidence>